<dbReference type="PANTHER" id="PTHR33744">
    <property type="entry name" value="CARBOHYDRATE DIACID REGULATOR"/>
    <property type="match status" value="1"/>
</dbReference>
<dbReference type="SUPFAM" id="SSF46689">
    <property type="entry name" value="Homeodomain-like"/>
    <property type="match status" value="1"/>
</dbReference>
<gene>
    <name evidence="5" type="ORF">BALCAV_0205960</name>
</gene>
<dbReference type="InterPro" id="IPR041522">
    <property type="entry name" value="CdaR_GGDEF"/>
</dbReference>
<protein>
    <submittedName>
        <fullName evidence="5">PucR family transcriptional regulator</fullName>
    </submittedName>
</protein>
<dbReference type="STRING" id="1218173.BALCAV_0205960"/>
<comment type="similarity">
    <text evidence="1">Belongs to the CdaR family.</text>
</comment>
<dbReference type="InterPro" id="IPR051448">
    <property type="entry name" value="CdaR-like_regulators"/>
</dbReference>
<organism evidence="5 6">
    <name type="scientific">Alkalihalobacillus alcalophilus ATCC 27647 = CGMCC 1.3604</name>
    <dbReference type="NCBI Taxonomy" id="1218173"/>
    <lineage>
        <taxon>Bacteria</taxon>
        <taxon>Bacillati</taxon>
        <taxon>Bacillota</taxon>
        <taxon>Bacilli</taxon>
        <taxon>Bacillales</taxon>
        <taxon>Bacillaceae</taxon>
        <taxon>Alkalihalobacillus</taxon>
    </lineage>
</organism>
<dbReference type="Pfam" id="PF13556">
    <property type="entry name" value="HTH_30"/>
    <property type="match status" value="1"/>
</dbReference>
<dbReference type="PANTHER" id="PTHR33744:SF1">
    <property type="entry name" value="DNA-BINDING TRANSCRIPTIONAL ACTIVATOR ADER"/>
    <property type="match status" value="1"/>
</dbReference>
<dbReference type="Pfam" id="PF07905">
    <property type="entry name" value="PucR"/>
    <property type="match status" value="1"/>
</dbReference>
<feature type="domain" description="Purine catabolism PurC-like" evidence="2">
    <location>
        <begin position="6"/>
        <end position="125"/>
    </location>
</feature>
<evidence type="ECO:0000313" key="5">
    <source>
        <dbReference type="EMBL" id="KGA98182.1"/>
    </source>
</evidence>
<evidence type="ECO:0000259" key="4">
    <source>
        <dbReference type="Pfam" id="PF17853"/>
    </source>
</evidence>
<dbReference type="OrthoDB" id="142218at2"/>
<dbReference type="AlphaFoldDB" id="A0A094YXC7"/>
<proteinExistence type="inferred from homology"/>
<dbReference type="InterPro" id="IPR042070">
    <property type="entry name" value="PucR_C-HTH_sf"/>
</dbReference>
<name>A0A094YXC7_ALKAL</name>
<feature type="domain" description="PucR C-terminal helix-turn-helix" evidence="3">
    <location>
        <begin position="497"/>
        <end position="554"/>
    </location>
</feature>
<dbReference type="InterPro" id="IPR009057">
    <property type="entry name" value="Homeodomain-like_sf"/>
</dbReference>
<reference evidence="5 6" key="1">
    <citation type="journal article" date="2014" name="Genome Announc.">
        <title>Draft Genome Sequence of Bacillus alcalophilus AV1934, a Classic Alkaliphile Isolated from Human Feces in 1934.</title>
        <authorList>
            <person name="Attie O."/>
            <person name="Jayaprakash A."/>
            <person name="Shah H."/>
            <person name="Paulsen I.T."/>
            <person name="Morino M."/>
            <person name="Takahashi Y."/>
            <person name="Narumi I."/>
            <person name="Sachidanandam R."/>
            <person name="Satoh K."/>
            <person name="Ito M."/>
            <person name="Krulwich T.A."/>
        </authorList>
    </citation>
    <scope>NUCLEOTIDE SEQUENCE [LARGE SCALE GENOMIC DNA]</scope>
    <source>
        <strain evidence="5 6">AV1934</strain>
    </source>
</reference>
<dbReference type="EMBL" id="ALPT02000014">
    <property type="protein sequence ID" value="KGA98182.1"/>
    <property type="molecule type" value="Genomic_DNA"/>
</dbReference>
<evidence type="ECO:0000259" key="3">
    <source>
        <dbReference type="Pfam" id="PF13556"/>
    </source>
</evidence>
<evidence type="ECO:0000259" key="2">
    <source>
        <dbReference type="Pfam" id="PF07905"/>
    </source>
</evidence>
<accession>A0A094YXC7</accession>
<evidence type="ECO:0000313" key="6">
    <source>
        <dbReference type="Proteomes" id="UP000002754"/>
    </source>
</evidence>
<dbReference type="Proteomes" id="UP000002754">
    <property type="component" value="Unassembled WGS sequence"/>
</dbReference>
<comment type="caution">
    <text evidence="5">The sequence shown here is derived from an EMBL/GenBank/DDBJ whole genome shotgun (WGS) entry which is preliminary data.</text>
</comment>
<sequence length="568" mass="66875">MLTVADVLKDDLLHGVEVVTGEKLATKKKIQWISVIELPVENFVRKNEVVLTTAIGCEQDPHLFTQFVEDVIESEAAALMVALGRFIFDIPREAIELAEKNHFILMIVPWEVRFANIVEMVMKELNITANKEREKSEKIQQDLLNLILMERDLEDLLAYIEEQIYAKIYLTDRFGNLMESDQYARDFEQQWKQLVLEGVLPTKHITPANQDPFMQKFDLIHYEKRDILQVPVLQISGEAQGYLFVFIPEHIKAPSFLTHNRTHILEHAATTIALWLSRKNAIEETKLRLRSDFVEELAKGGFQTYEQAQSRASLLQYQLNLAYVCIVGLPENLKSLYEKREQTIDSFERWRKSMLYYMEEEMLYAAQSLGRKIMLTRDEEMITLYLEIQHQTEHEYATDFLDIIDRRLNNLLPDVYISWGIGKRKERFEDFQESYRQAKFALQIGRVKDKHHHRTWFEQTRVDRVLLQLTKNVEMREIIMDTIEPLVQYDEERQMDLIGTFVAFNQYRGNVSQTARSLNLHRQSLLYRLRKIESLTNLSLNDPDHLFLLDLSIKTWRVGGVFHGELKD</sequence>
<keyword evidence="6" id="KW-1185">Reference proteome</keyword>
<feature type="domain" description="CdaR GGDEF-like" evidence="4">
    <location>
        <begin position="306"/>
        <end position="444"/>
    </location>
</feature>
<dbReference type="InterPro" id="IPR025736">
    <property type="entry name" value="PucR_C-HTH_dom"/>
</dbReference>
<dbReference type="eggNOG" id="COG2508">
    <property type="taxonomic scope" value="Bacteria"/>
</dbReference>
<dbReference type="Gene3D" id="1.10.10.2840">
    <property type="entry name" value="PucR C-terminal helix-turn-helix domain"/>
    <property type="match status" value="1"/>
</dbReference>
<dbReference type="InterPro" id="IPR012914">
    <property type="entry name" value="PucR_dom"/>
</dbReference>
<evidence type="ECO:0000256" key="1">
    <source>
        <dbReference type="ARBA" id="ARBA00006754"/>
    </source>
</evidence>
<dbReference type="Pfam" id="PF17853">
    <property type="entry name" value="GGDEF_2"/>
    <property type="match status" value="1"/>
</dbReference>